<proteinExistence type="predicted"/>
<sequence>MAQSSGNVGRGGQSVRSKSGRHFGVTCNPVPDTSVFEDLQGRDIQGRNQDNRLPSPGLPSSRLRRGLALSVGVEADIFLRRERQRGAVNSQPARGTLECTREEVSPYYPEPQEKEREDAHFLLCLVSSCFQRWTSGVVTGTWRWRSRIRRRQLDNFELTPMGLTNAHATLQRMRELKSPEPHTKEAEILALPITSPDNKYVRVVRDNFFKYVNLYTILSQSWPSVSVNFIREQDSADRTKNQFAADFV</sequence>
<evidence type="ECO:0000313" key="2">
    <source>
        <dbReference type="Proteomes" id="UP001157502"/>
    </source>
</evidence>
<evidence type="ECO:0000313" key="1">
    <source>
        <dbReference type="EMBL" id="KAJ8016217.1"/>
    </source>
</evidence>
<gene>
    <name evidence="1" type="ORF">DPEC_G00004900</name>
</gene>
<name>A0ACC2HJS9_DALPE</name>
<organism evidence="1 2">
    <name type="scientific">Dallia pectoralis</name>
    <name type="common">Alaska blackfish</name>
    <dbReference type="NCBI Taxonomy" id="75939"/>
    <lineage>
        <taxon>Eukaryota</taxon>
        <taxon>Metazoa</taxon>
        <taxon>Chordata</taxon>
        <taxon>Craniata</taxon>
        <taxon>Vertebrata</taxon>
        <taxon>Euteleostomi</taxon>
        <taxon>Actinopterygii</taxon>
        <taxon>Neopterygii</taxon>
        <taxon>Teleostei</taxon>
        <taxon>Protacanthopterygii</taxon>
        <taxon>Esociformes</taxon>
        <taxon>Umbridae</taxon>
        <taxon>Dallia</taxon>
    </lineage>
</organism>
<dbReference type="Proteomes" id="UP001157502">
    <property type="component" value="Chromosome 1"/>
</dbReference>
<dbReference type="EMBL" id="CM055728">
    <property type="protein sequence ID" value="KAJ8016217.1"/>
    <property type="molecule type" value="Genomic_DNA"/>
</dbReference>
<keyword evidence="2" id="KW-1185">Reference proteome</keyword>
<reference evidence="1" key="1">
    <citation type="submission" date="2021-05" db="EMBL/GenBank/DDBJ databases">
        <authorList>
            <person name="Pan Q."/>
            <person name="Jouanno E."/>
            <person name="Zahm M."/>
            <person name="Klopp C."/>
            <person name="Cabau C."/>
            <person name="Louis A."/>
            <person name="Berthelot C."/>
            <person name="Parey E."/>
            <person name="Roest Crollius H."/>
            <person name="Montfort J."/>
            <person name="Robinson-Rechavi M."/>
            <person name="Bouchez O."/>
            <person name="Lampietro C."/>
            <person name="Lopez Roques C."/>
            <person name="Donnadieu C."/>
            <person name="Postlethwait J."/>
            <person name="Bobe J."/>
            <person name="Dillon D."/>
            <person name="Chandos A."/>
            <person name="von Hippel F."/>
            <person name="Guiguen Y."/>
        </authorList>
    </citation>
    <scope>NUCLEOTIDE SEQUENCE</scope>
    <source>
        <strain evidence="1">YG-Jan2019</strain>
    </source>
</reference>
<protein>
    <submittedName>
        <fullName evidence="1">Uncharacterized protein</fullName>
    </submittedName>
</protein>
<accession>A0ACC2HJS9</accession>
<comment type="caution">
    <text evidence="1">The sequence shown here is derived from an EMBL/GenBank/DDBJ whole genome shotgun (WGS) entry which is preliminary data.</text>
</comment>